<keyword evidence="2" id="KW-1185">Reference proteome</keyword>
<dbReference type="AlphaFoldDB" id="A0A926ZFP3"/>
<organism evidence="1 2">
    <name type="scientific">Aerosakkonema funiforme FACHB-1375</name>
    <dbReference type="NCBI Taxonomy" id="2949571"/>
    <lineage>
        <taxon>Bacteria</taxon>
        <taxon>Bacillati</taxon>
        <taxon>Cyanobacteriota</taxon>
        <taxon>Cyanophyceae</taxon>
        <taxon>Oscillatoriophycideae</taxon>
        <taxon>Aerosakkonematales</taxon>
        <taxon>Aerosakkonemataceae</taxon>
        <taxon>Aerosakkonema</taxon>
    </lineage>
</organism>
<dbReference type="InterPro" id="IPR036648">
    <property type="entry name" value="CN_Hdrase_a/SCN_Hdrase_g_sf"/>
</dbReference>
<evidence type="ECO:0000313" key="1">
    <source>
        <dbReference type="EMBL" id="MBD2181055.1"/>
    </source>
</evidence>
<dbReference type="GO" id="GO:0003824">
    <property type="term" value="F:catalytic activity"/>
    <property type="evidence" value="ECO:0007669"/>
    <property type="project" value="InterPro"/>
</dbReference>
<dbReference type="SUPFAM" id="SSF56209">
    <property type="entry name" value="Nitrile hydratase alpha chain"/>
    <property type="match status" value="1"/>
</dbReference>
<comment type="caution">
    <text evidence="1">The sequence shown here is derived from an EMBL/GenBank/DDBJ whole genome shotgun (WGS) entry which is preliminary data.</text>
</comment>
<dbReference type="EMBL" id="JACJPW010000015">
    <property type="protein sequence ID" value="MBD2181055.1"/>
    <property type="molecule type" value="Genomic_DNA"/>
</dbReference>
<dbReference type="RefSeq" id="WP_190463817.1">
    <property type="nucleotide sequence ID" value="NZ_JACJPW010000015.1"/>
</dbReference>
<accession>A0A926ZFP3</accession>
<gene>
    <name evidence="1" type="ORF">H6G03_08065</name>
</gene>
<dbReference type="Gene3D" id="3.90.330.10">
    <property type="entry name" value="Nitrile hydratase alpha /Thiocyanate hydrolase gamma"/>
    <property type="match status" value="1"/>
</dbReference>
<name>A0A926ZFP3_9CYAN</name>
<evidence type="ECO:0000313" key="2">
    <source>
        <dbReference type="Proteomes" id="UP000641646"/>
    </source>
</evidence>
<dbReference type="Proteomes" id="UP000641646">
    <property type="component" value="Unassembled WGS sequence"/>
</dbReference>
<protein>
    <submittedName>
        <fullName evidence="1">Uncharacterized protein</fullName>
    </submittedName>
</protein>
<sequence>MVYQAKVGNTELSTGQEQASLLPEGWQEIGERVSMLIAKAWLDAEFKQRLLAEPRETLEVEGINVPAGVRVQIDQLNHNWSIGSTPGLSDDVVWRIPLPPKPADISEEQLSALTSGNLSAVPKDRIPTCC</sequence>
<reference evidence="1" key="1">
    <citation type="journal article" date="2015" name="ISME J.">
        <title>Draft Genome Sequence of Streptomyces incarnatus NRRL8089, which Produces the Nucleoside Antibiotic Sinefungin.</title>
        <authorList>
            <person name="Oshima K."/>
            <person name="Hattori M."/>
            <person name="Shimizu H."/>
            <person name="Fukuda K."/>
            <person name="Nemoto M."/>
            <person name="Inagaki K."/>
            <person name="Tamura T."/>
        </authorList>
    </citation>
    <scope>NUCLEOTIDE SEQUENCE</scope>
    <source>
        <strain evidence="1">FACHB-1375</strain>
    </source>
</reference>
<dbReference type="GO" id="GO:0046914">
    <property type="term" value="F:transition metal ion binding"/>
    <property type="evidence" value="ECO:0007669"/>
    <property type="project" value="InterPro"/>
</dbReference>
<reference evidence="1" key="2">
    <citation type="submission" date="2020-08" db="EMBL/GenBank/DDBJ databases">
        <authorList>
            <person name="Chen M."/>
            <person name="Teng W."/>
            <person name="Zhao L."/>
            <person name="Hu C."/>
            <person name="Zhou Y."/>
            <person name="Han B."/>
            <person name="Song L."/>
            <person name="Shu W."/>
        </authorList>
    </citation>
    <scope>NUCLEOTIDE SEQUENCE</scope>
    <source>
        <strain evidence="1">FACHB-1375</strain>
    </source>
</reference>
<proteinExistence type="predicted"/>